<dbReference type="EMBL" id="BAAAYU010000005">
    <property type="protein sequence ID" value="GAA3634460.1"/>
    <property type="molecule type" value="Genomic_DNA"/>
</dbReference>
<gene>
    <name evidence="1" type="ORF">GCM10022200_17120</name>
</gene>
<evidence type="ECO:0000313" key="2">
    <source>
        <dbReference type="Proteomes" id="UP001501697"/>
    </source>
</evidence>
<evidence type="ECO:0000313" key="1">
    <source>
        <dbReference type="EMBL" id="GAA3634460.1"/>
    </source>
</evidence>
<organism evidence="1 2">
    <name type="scientific">Microbacterium awajiense</name>
    <dbReference type="NCBI Taxonomy" id="415214"/>
    <lineage>
        <taxon>Bacteria</taxon>
        <taxon>Bacillati</taxon>
        <taxon>Actinomycetota</taxon>
        <taxon>Actinomycetes</taxon>
        <taxon>Micrococcales</taxon>
        <taxon>Microbacteriaceae</taxon>
        <taxon>Microbacterium</taxon>
    </lineage>
</organism>
<name>A0ABP7AJY7_9MICO</name>
<sequence>MRKVAPVVKRVRFIGYAVPTTPADVVAVGDPDDTGSLAGTYRALGDRDADIDARVAVIKAAVDRAREVLPADEPDVLNVFVAPEFFWHGVHGPYVHGPADPDPADVILDRLTAALPPDEYPGFLMVLGTVITTKVADIDSVFASQSTRVRNDVVRALGEAWNSVTGPMQTVVADALINFIKNCHAYPDVEVRNRSLILSAHPIDGILEPIGAHAVTTEKNFDSNEDFLLWDVTGKDVVTEQMTAYPVLDLTGGDFKADARDPLSVFRIGGEHPRSVGVEICLDHSDRRLRKGIDRNPWPERADGLDLQLIPSSGMQLHQASIGARAGGWVFNCDGQYRLGSESDAGTAQHAVIAGVPCAFVDYRDPAGASFGAHSQLTRVERAAVRGDDAAPGAHDAVLEAPTDVDVGVFPVAQADDFDAVFAGGPGALHIYGLRSPIVLSG</sequence>
<comment type="caution">
    <text evidence="1">The sequence shown here is derived from an EMBL/GenBank/DDBJ whole genome shotgun (WGS) entry which is preliminary data.</text>
</comment>
<dbReference type="Proteomes" id="UP001501697">
    <property type="component" value="Unassembled WGS sequence"/>
</dbReference>
<proteinExistence type="predicted"/>
<keyword evidence="2" id="KW-1185">Reference proteome</keyword>
<protein>
    <recommendedName>
        <fullName evidence="3">CN hydrolase domain-containing protein</fullName>
    </recommendedName>
</protein>
<reference evidence="2" key="1">
    <citation type="journal article" date="2019" name="Int. J. Syst. Evol. Microbiol.">
        <title>The Global Catalogue of Microorganisms (GCM) 10K type strain sequencing project: providing services to taxonomists for standard genome sequencing and annotation.</title>
        <authorList>
            <consortium name="The Broad Institute Genomics Platform"/>
            <consortium name="The Broad Institute Genome Sequencing Center for Infectious Disease"/>
            <person name="Wu L."/>
            <person name="Ma J."/>
        </authorList>
    </citation>
    <scope>NUCLEOTIDE SEQUENCE [LARGE SCALE GENOMIC DNA]</scope>
    <source>
        <strain evidence="2">JCM 16544</strain>
    </source>
</reference>
<evidence type="ECO:0008006" key="3">
    <source>
        <dbReference type="Google" id="ProtNLM"/>
    </source>
</evidence>
<dbReference type="RefSeq" id="WP_344737580.1">
    <property type="nucleotide sequence ID" value="NZ_BAAAYU010000005.1"/>
</dbReference>
<accession>A0ABP7AJY7</accession>